<feature type="signal peptide" evidence="2">
    <location>
        <begin position="1"/>
        <end position="29"/>
    </location>
</feature>
<evidence type="ECO:0000256" key="1">
    <source>
        <dbReference type="SAM" id="MobiDB-lite"/>
    </source>
</evidence>
<reference evidence="3" key="1">
    <citation type="journal article" date="2014" name="Int. J. Syst. Evol. Microbiol.">
        <title>Complete genome sequence of Corynebacterium casei LMG S-19264T (=DSM 44701T), isolated from a smear-ripened cheese.</title>
        <authorList>
            <consortium name="US DOE Joint Genome Institute (JGI-PGF)"/>
            <person name="Walter F."/>
            <person name="Albersmeier A."/>
            <person name="Kalinowski J."/>
            <person name="Ruckert C."/>
        </authorList>
    </citation>
    <scope>NUCLEOTIDE SEQUENCE</scope>
    <source>
        <strain evidence="3">KCTC 32182</strain>
    </source>
</reference>
<keyword evidence="2" id="KW-0732">Signal</keyword>
<evidence type="ECO:0000313" key="3">
    <source>
        <dbReference type="EMBL" id="GGY20839.1"/>
    </source>
</evidence>
<sequence>MRVSFPLRRLLSAMLMSQALLLVPGHAFAASGDTVVELDMPTITRQAHSDTAMDSRGGSLAHLARLIKARSLKAPGDAELARISRMLDSQVSDALPAPSLDAPSLLPPVAPPVSGDVPQYATAAKVKPHSATPPAPAIPFASKKDIPAPLPVKAGKTATARPPAQPVAKSVVAPLAAKISAAAPTIKVVHANLHRARLHAPKIARHTATKVRHASHAHTAKAHAHPVKAHHAAKHRARLHAHRIARHTAARTHLAAHAHTAKAHAHPVKAHHAAKHRARLHAHRIARHTAARTHLAAHAHTAKAHAHPVKAHHAAKHRARLHAHRIARHTTARTHHAAHAHTARARPVKAHHAQSAVRRHSALRLVEGRAPHKVQHKTAGDAKKTVASPAPASAPGQSGATKAATTAEEANDPDVVASLESENSIPALEAARRLDPDNHAVVDRLSAHYAEDGRYAEASNRLLTVIADDSVAGMKDFLASQAKEADAYRQQLAKMKP</sequence>
<evidence type="ECO:0000256" key="2">
    <source>
        <dbReference type="SAM" id="SignalP"/>
    </source>
</evidence>
<dbReference type="EMBL" id="BMYX01000015">
    <property type="protein sequence ID" value="GGY20839.1"/>
    <property type="molecule type" value="Genomic_DNA"/>
</dbReference>
<dbReference type="AlphaFoldDB" id="A0A918P5C9"/>
<evidence type="ECO:0000313" key="4">
    <source>
        <dbReference type="Proteomes" id="UP000645257"/>
    </source>
</evidence>
<proteinExistence type="predicted"/>
<protein>
    <submittedName>
        <fullName evidence="3">Uncharacterized protein</fullName>
    </submittedName>
</protein>
<feature type="region of interest" description="Disordered" evidence="1">
    <location>
        <begin position="370"/>
        <end position="412"/>
    </location>
</feature>
<accession>A0A918P5C9</accession>
<organism evidence="3 4">
    <name type="scientific">Paludibacterium paludis</name>
    <dbReference type="NCBI Taxonomy" id="1225769"/>
    <lineage>
        <taxon>Bacteria</taxon>
        <taxon>Pseudomonadati</taxon>
        <taxon>Pseudomonadota</taxon>
        <taxon>Betaproteobacteria</taxon>
        <taxon>Neisseriales</taxon>
        <taxon>Chromobacteriaceae</taxon>
        <taxon>Paludibacterium</taxon>
    </lineage>
</organism>
<dbReference type="Proteomes" id="UP000645257">
    <property type="component" value="Unassembled WGS sequence"/>
</dbReference>
<dbReference type="RefSeq" id="WP_189534925.1">
    <property type="nucleotide sequence ID" value="NZ_BMYX01000015.1"/>
</dbReference>
<gene>
    <name evidence="3" type="ORF">GCM10011289_25600</name>
</gene>
<feature type="chain" id="PRO_5038081870" evidence="2">
    <location>
        <begin position="30"/>
        <end position="497"/>
    </location>
</feature>
<comment type="caution">
    <text evidence="3">The sequence shown here is derived from an EMBL/GenBank/DDBJ whole genome shotgun (WGS) entry which is preliminary data.</text>
</comment>
<name>A0A918P5C9_9NEIS</name>
<reference evidence="3" key="2">
    <citation type="submission" date="2020-09" db="EMBL/GenBank/DDBJ databases">
        <authorList>
            <person name="Sun Q."/>
            <person name="Kim S."/>
        </authorList>
    </citation>
    <scope>NUCLEOTIDE SEQUENCE</scope>
    <source>
        <strain evidence="3">KCTC 32182</strain>
    </source>
</reference>
<feature type="compositionally biased region" description="Low complexity" evidence="1">
    <location>
        <begin position="387"/>
        <end position="408"/>
    </location>
</feature>
<keyword evidence="4" id="KW-1185">Reference proteome</keyword>